<dbReference type="PANTHER" id="PTHR47331:SF5">
    <property type="entry name" value="RIBONUCLEASE H"/>
    <property type="match status" value="1"/>
</dbReference>
<dbReference type="Gene3D" id="1.10.340.70">
    <property type="match status" value="1"/>
</dbReference>
<evidence type="ECO:0000259" key="1">
    <source>
        <dbReference type="PROSITE" id="PS50994"/>
    </source>
</evidence>
<dbReference type="InterPro" id="IPR040676">
    <property type="entry name" value="DUF5641"/>
</dbReference>
<dbReference type="Pfam" id="PF18701">
    <property type="entry name" value="DUF5641"/>
    <property type="match status" value="1"/>
</dbReference>
<dbReference type="EnsemblMetazoa" id="XM_028663735.1">
    <property type="protein sequence ID" value="XP_028519536.1"/>
    <property type="gene ID" value="LOC114576662"/>
</dbReference>
<organism evidence="2 3">
    <name type="scientific">Exaiptasia diaphana</name>
    <name type="common">Tropical sea anemone</name>
    <name type="synonym">Aiptasia pulchella</name>
    <dbReference type="NCBI Taxonomy" id="2652724"/>
    <lineage>
        <taxon>Eukaryota</taxon>
        <taxon>Metazoa</taxon>
        <taxon>Cnidaria</taxon>
        <taxon>Anthozoa</taxon>
        <taxon>Hexacorallia</taxon>
        <taxon>Actiniaria</taxon>
        <taxon>Aiptasiidae</taxon>
        <taxon>Exaiptasia</taxon>
    </lineage>
</organism>
<dbReference type="PANTHER" id="PTHR47331">
    <property type="entry name" value="PHD-TYPE DOMAIN-CONTAINING PROTEIN"/>
    <property type="match status" value="1"/>
</dbReference>
<dbReference type="GeneID" id="114576662"/>
<dbReference type="OrthoDB" id="8046937at2759"/>
<dbReference type="InterPro" id="IPR036397">
    <property type="entry name" value="RNaseH_sf"/>
</dbReference>
<dbReference type="SUPFAM" id="SSF53098">
    <property type="entry name" value="Ribonuclease H-like"/>
    <property type="match status" value="1"/>
</dbReference>
<name>A0A913YZK9_EXADI</name>
<keyword evidence="3" id="KW-1185">Reference proteome</keyword>
<dbReference type="InterPro" id="IPR012337">
    <property type="entry name" value="RNaseH-like_sf"/>
</dbReference>
<dbReference type="Pfam" id="PF17921">
    <property type="entry name" value="Integrase_H2C2"/>
    <property type="match status" value="1"/>
</dbReference>
<dbReference type="PROSITE" id="PS50994">
    <property type="entry name" value="INTEGRASE"/>
    <property type="match status" value="1"/>
</dbReference>
<dbReference type="KEGG" id="epa:114576662"/>
<dbReference type="OMA" id="GTWERQI"/>
<dbReference type="InterPro" id="IPR041588">
    <property type="entry name" value="Integrase_H2C2"/>
</dbReference>
<dbReference type="AlphaFoldDB" id="A0A913YZK9"/>
<dbReference type="InterPro" id="IPR001584">
    <property type="entry name" value="Integrase_cat-core"/>
</dbReference>
<evidence type="ECO:0000313" key="3">
    <source>
        <dbReference type="Proteomes" id="UP000887567"/>
    </source>
</evidence>
<dbReference type="GO" id="GO:0003676">
    <property type="term" value="F:nucleic acid binding"/>
    <property type="evidence" value="ECO:0007669"/>
    <property type="project" value="InterPro"/>
</dbReference>
<dbReference type="Gene3D" id="3.30.420.10">
    <property type="entry name" value="Ribonuclease H-like superfamily/Ribonuclease H"/>
    <property type="match status" value="1"/>
</dbReference>
<evidence type="ECO:0000313" key="2">
    <source>
        <dbReference type="EnsemblMetazoa" id="XP_028519536.1"/>
    </source>
</evidence>
<dbReference type="RefSeq" id="XP_028519536.1">
    <property type="nucleotide sequence ID" value="XM_028663735.1"/>
</dbReference>
<dbReference type="GO" id="GO:0015074">
    <property type="term" value="P:DNA integration"/>
    <property type="evidence" value="ECO:0007669"/>
    <property type="project" value="InterPro"/>
</dbReference>
<protein>
    <recommendedName>
        <fullName evidence="1">Integrase catalytic domain-containing protein</fullName>
    </recommendedName>
</protein>
<sequence length="497" mass="57854">MIERRRNNKEHNWRPQQGFLTVKELNIAEETIIKSVQADCYTDEIKTLKKLDGNEDMFSERHLARERNLSIKQQSSLFRLDPFLDERQVIRVGGRLRQSDTEYNVKHPVVLPKNSHITQVIIRHVHEEQGHQGNGITLNALRESGYWIIGGRSTVRHFIAQCVICRKCRARRQTQKMSDLPKERVTPAAPFTYTGMDVFGPFYVKEGRKEVKRWGLIFTCLSSRAIHLETLNKMDTDSFINGLRRFTCRRGKVRQLYSDQGTNFIGAKNEFQSTLDENAVKSFLLKNDCDLIKFKFNVPSASHMGGTWERQIRTVRTVLSSLLKTQGTQLDDEGLRTLFVETENIVNSRPLTVQNMSEPDSEEVISPNHLLTLKSRTVQPPPGVFLPPDVYSRKRWRRVQCLSEQFWRTWHKEYCHLLTKRQKWIKPERNSKVGDIVLLCDEDLPRISWPLAKIVKVYPSTDGLVRKVQILLTRNNRRSYLDRPIHKLILIQEASPG</sequence>
<accession>A0A913YZK9</accession>
<proteinExistence type="predicted"/>
<reference evidence="2" key="1">
    <citation type="submission" date="2022-11" db="UniProtKB">
        <authorList>
            <consortium name="EnsemblMetazoa"/>
        </authorList>
    </citation>
    <scope>IDENTIFICATION</scope>
</reference>
<dbReference type="Proteomes" id="UP000887567">
    <property type="component" value="Unplaced"/>
</dbReference>
<feature type="domain" description="Integrase catalytic" evidence="1">
    <location>
        <begin position="186"/>
        <end position="375"/>
    </location>
</feature>